<dbReference type="AlphaFoldDB" id="A0A6A6XFK5"/>
<reference evidence="6" key="1">
    <citation type="journal article" date="2020" name="Stud. Mycol.">
        <title>101 Dothideomycetes genomes: a test case for predicting lifestyles and emergence of pathogens.</title>
        <authorList>
            <person name="Haridas S."/>
            <person name="Albert R."/>
            <person name="Binder M."/>
            <person name="Bloem J."/>
            <person name="Labutti K."/>
            <person name="Salamov A."/>
            <person name="Andreopoulos B."/>
            <person name="Baker S."/>
            <person name="Barry K."/>
            <person name="Bills G."/>
            <person name="Bluhm B."/>
            <person name="Cannon C."/>
            <person name="Castanera R."/>
            <person name="Culley D."/>
            <person name="Daum C."/>
            <person name="Ezra D."/>
            <person name="Gonzalez J."/>
            <person name="Henrissat B."/>
            <person name="Kuo A."/>
            <person name="Liang C."/>
            <person name="Lipzen A."/>
            <person name="Lutzoni F."/>
            <person name="Magnuson J."/>
            <person name="Mondo S."/>
            <person name="Nolan M."/>
            <person name="Ohm R."/>
            <person name="Pangilinan J."/>
            <person name="Park H.-J."/>
            <person name="Ramirez L."/>
            <person name="Alfaro M."/>
            <person name="Sun H."/>
            <person name="Tritt A."/>
            <person name="Yoshinaga Y."/>
            <person name="Zwiers L.-H."/>
            <person name="Turgeon B."/>
            <person name="Goodwin S."/>
            <person name="Spatafora J."/>
            <person name="Crous P."/>
            <person name="Grigoriev I."/>
        </authorList>
    </citation>
    <scope>NUCLEOTIDE SEQUENCE</scope>
    <source>
        <strain evidence="6">CBS 109.77</strain>
    </source>
</reference>
<feature type="compositionally biased region" description="Polar residues" evidence="4">
    <location>
        <begin position="415"/>
        <end position="456"/>
    </location>
</feature>
<evidence type="ECO:0000313" key="6">
    <source>
        <dbReference type="EMBL" id="KAF2794477.1"/>
    </source>
</evidence>
<protein>
    <recommendedName>
        <fullName evidence="5">Zinc finger PHD-type domain-containing protein</fullName>
    </recommendedName>
</protein>
<evidence type="ECO:0000256" key="2">
    <source>
        <dbReference type="ARBA" id="ARBA00022771"/>
    </source>
</evidence>
<dbReference type="InterPro" id="IPR019786">
    <property type="entry name" value="Zinc_finger_PHD-type_CS"/>
</dbReference>
<accession>A0A6A6XFK5</accession>
<feature type="compositionally biased region" description="Basic residues" evidence="4">
    <location>
        <begin position="403"/>
        <end position="414"/>
    </location>
</feature>
<dbReference type="Gene3D" id="3.30.40.10">
    <property type="entry name" value="Zinc/RING finger domain, C3HC4 (zinc finger)"/>
    <property type="match status" value="1"/>
</dbReference>
<dbReference type="GO" id="GO:0033698">
    <property type="term" value="C:Rpd3L complex"/>
    <property type="evidence" value="ECO:0007669"/>
    <property type="project" value="TreeGrafter"/>
</dbReference>
<dbReference type="GO" id="GO:0061188">
    <property type="term" value="P:negative regulation of rDNA heterochromatin formation"/>
    <property type="evidence" value="ECO:0007669"/>
    <property type="project" value="TreeGrafter"/>
</dbReference>
<feature type="region of interest" description="Disordered" evidence="4">
    <location>
        <begin position="499"/>
        <end position="534"/>
    </location>
</feature>
<organism evidence="6 7">
    <name type="scientific">Melanomma pulvis-pyrius CBS 109.77</name>
    <dbReference type="NCBI Taxonomy" id="1314802"/>
    <lineage>
        <taxon>Eukaryota</taxon>
        <taxon>Fungi</taxon>
        <taxon>Dikarya</taxon>
        <taxon>Ascomycota</taxon>
        <taxon>Pezizomycotina</taxon>
        <taxon>Dothideomycetes</taxon>
        <taxon>Pleosporomycetidae</taxon>
        <taxon>Pleosporales</taxon>
        <taxon>Melanommataceae</taxon>
        <taxon>Melanomma</taxon>
    </lineage>
</organism>
<feature type="compositionally biased region" description="Polar residues" evidence="4">
    <location>
        <begin position="38"/>
        <end position="57"/>
    </location>
</feature>
<dbReference type="GO" id="GO:0070210">
    <property type="term" value="C:Rpd3L-Expanded complex"/>
    <property type="evidence" value="ECO:0007669"/>
    <property type="project" value="TreeGrafter"/>
</dbReference>
<feature type="compositionally biased region" description="Acidic residues" evidence="4">
    <location>
        <begin position="93"/>
        <end position="104"/>
    </location>
</feature>
<keyword evidence="2" id="KW-0863">Zinc-finger</keyword>
<dbReference type="Proteomes" id="UP000799757">
    <property type="component" value="Unassembled WGS sequence"/>
</dbReference>
<feature type="region of interest" description="Disordered" evidence="4">
    <location>
        <begin position="1"/>
        <end position="140"/>
    </location>
</feature>
<feature type="region of interest" description="Disordered" evidence="4">
    <location>
        <begin position="197"/>
        <end position="479"/>
    </location>
</feature>
<keyword evidence="7" id="KW-1185">Reference proteome</keyword>
<feature type="compositionally biased region" description="Basic and acidic residues" evidence="4">
    <location>
        <begin position="281"/>
        <end position="294"/>
    </location>
</feature>
<dbReference type="PANTHER" id="PTHR47793:SF1">
    <property type="entry name" value="HISTONE DEACETYLASE COMPLEX SUBUNIT CTI6"/>
    <property type="match status" value="1"/>
</dbReference>
<feature type="compositionally biased region" description="Low complexity" evidence="4">
    <location>
        <begin position="368"/>
        <end position="379"/>
    </location>
</feature>
<dbReference type="InterPro" id="IPR001965">
    <property type="entry name" value="Znf_PHD"/>
</dbReference>
<sequence>MSPRRSSRARTTQPPGVPAAASTSASSVSSARTERPTRANNKQSSPQKSATPHSLSSEDTDDPPRGAQAEPPQTRRRARGQDNDEADSTKLEDELDDDIAEEEEITRCVCGQQEYPGPPDLGKSRDGQTSSLADSDIPSDEAGGLFIQCDTCKVWQHGGCVGIMDEAASPDEYFCEDCRPDYHKLMTSTKGQKYSRYLPVVDHTHTKKTRKTSLSKEPDDTTSRDKDRNARASVESFGKRRSTMNSRAAYDEDEVLRKVLEESKQEGPMTQSESGNRKKRSRDDSEEIKQESKRQRTSSRSPSNSPVVESEDDTLQSTSTKQKPRGAAARSQREKELRDKERERERAEAANRRKGRAERRKAEDLEAAEATPVEEPAMPISASESVAPETPNTDLKPTPVPRKSGRPPQKRQSRLGRNQYTRDAPTPTANGVSPTPNIETPNSPQISVTNGVSNGHDSSDGAAGTKPTKPKNWRLEKLSWNDIRRPAGAMQNYIAQRQVEMAGEKSSPAPPVQAPAATNGLQPEEGKAEGDDVESFKSLSTLQMMDDLSRELVHWQRMIKEQNEK</sequence>
<evidence type="ECO:0000256" key="4">
    <source>
        <dbReference type="SAM" id="MobiDB-lite"/>
    </source>
</evidence>
<feature type="domain" description="Zinc finger PHD-type" evidence="5">
    <location>
        <begin position="107"/>
        <end position="179"/>
    </location>
</feature>
<dbReference type="GO" id="GO:0008270">
    <property type="term" value="F:zinc ion binding"/>
    <property type="evidence" value="ECO:0007669"/>
    <property type="project" value="UniProtKB-KW"/>
</dbReference>
<dbReference type="InterPro" id="IPR013083">
    <property type="entry name" value="Znf_RING/FYVE/PHD"/>
</dbReference>
<dbReference type="InterPro" id="IPR011011">
    <property type="entry name" value="Znf_FYVE_PHD"/>
</dbReference>
<name>A0A6A6XFK5_9PLEO</name>
<keyword evidence="1" id="KW-0479">Metal-binding</keyword>
<dbReference type="GO" id="GO:0061186">
    <property type="term" value="P:negative regulation of silent mating-type cassette heterochromatin formation"/>
    <property type="evidence" value="ECO:0007669"/>
    <property type="project" value="TreeGrafter"/>
</dbReference>
<dbReference type="EMBL" id="MU001889">
    <property type="protein sequence ID" value="KAF2794477.1"/>
    <property type="molecule type" value="Genomic_DNA"/>
</dbReference>
<evidence type="ECO:0000313" key="7">
    <source>
        <dbReference type="Proteomes" id="UP000799757"/>
    </source>
</evidence>
<gene>
    <name evidence="6" type="ORF">K505DRAFT_242067</name>
</gene>
<dbReference type="Pfam" id="PF00628">
    <property type="entry name" value="PHD"/>
    <property type="match status" value="1"/>
</dbReference>
<feature type="compositionally biased region" description="Polar residues" evidence="4">
    <location>
        <begin position="298"/>
        <end position="307"/>
    </location>
</feature>
<feature type="compositionally biased region" description="Basic and acidic residues" evidence="4">
    <location>
        <begin position="79"/>
        <end position="92"/>
    </location>
</feature>
<feature type="compositionally biased region" description="Low complexity" evidence="4">
    <location>
        <begin position="19"/>
        <end position="31"/>
    </location>
</feature>
<evidence type="ECO:0000256" key="1">
    <source>
        <dbReference type="ARBA" id="ARBA00022723"/>
    </source>
</evidence>
<dbReference type="OrthoDB" id="418595at2759"/>
<evidence type="ECO:0000256" key="3">
    <source>
        <dbReference type="ARBA" id="ARBA00022833"/>
    </source>
</evidence>
<dbReference type="InterPro" id="IPR019787">
    <property type="entry name" value="Znf_PHD-finger"/>
</dbReference>
<dbReference type="PANTHER" id="PTHR47793">
    <property type="entry name" value="HISTONE DEACETYLASE COMPLEX SUBUNIT CTI6"/>
    <property type="match status" value="1"/>
</dbReference>
<dbReference type="InterPro" id="IPR053051">
    <property type="entry name" value="HDAC_complex_subunit"/>
</dbReference>
<feature type="compositionally biased region" description="Basic and acidic residues" evidence="4">
    <location>
        <begin position="255"/>
        <end position="265"/>
    </location>
</feature>
<keyword evidence="3" id="KW-0862">Zinc</keyword>
<proteinExistence type="predicted"/>
<dbReference type="PROSITE" id="PS01359">
    <property type="entry name" value="ZF_PHD_1"/>
    <property type="match status" value="1"/>
</dbReference>
<dbReference type="SMART" id="SM00249">
    <property type="entry name" value="PHD"/>
    <property type="match status" value="1"/>
</dbReference>
<evidence type="ECO:0000259" key="5">
    <source>
        <dbReference type="SMART" id="SM00249"/>
    </source>
</evidence>
<feature type="compositionally biased region" description="Basic and acidic residues" evidence="4">
    <location>
        <begin position="214"/>
        <end position="230"/>
    </location>
</feature>
<dbReference type="SUPFAM" id="SSF57903">
    <property type="entry name" value="FYVE/PHD zinc finger"/>
    <property type="match status" value="1"/>
</dbReference>
<feature type="compositionally biased region" description="Basic and acidic residues" evidence="4">
    <location>
        <begin position="331"/>
        <end position="351"/>
    </location>
</feature>